<evidence type="ECO:0000256" key="9">
    <source>
        <dbReference type="ARBA" id="ARBA00023144"/>
    </source>
</evidence>
<keyword evidence="4 11" id="KW-0479">Metal-binding</keyword>
<comment type="function">
    <text evidence="11">Catalyzes the transfer of the gamma-phosphate of ATP to D-galactose to form alpha-D-galactose-1-phosphate (Gal-1-P).</text>
</comment>
<gene>
    <name evidence="11" type="primary">galK</name>
    <name evidence="16" type="ORF">BCL67_10822</name>
</gene>
<evidence type="ECO:0000256" key="1">
    <source>
        <dbReference type="ARBA" id="ARBA00006566"/>
    </source>
</evidence>
<feature type="binding site" evidence="11">
    <location>
        <position position="129"/>
    </location>
    <ligand>
        <name>Mg(2+)</name>
        <dbReference type="ChEBI" id="CHEBI:18420"/>
    </ligand>
</feature>
<evidence type="ECO:0000256" key="5">
    <source>
        <dbReference type="ARBA" id="ARBA00022741"/>
    </source>
</evidence>
<evidence type="ECO:0000256" key="2">
    <source>
        <dbReference type="ARBA" id="ARBA00022490"/>
    </source>
</evidence>
<proteinExistence type="inferred from homology"/>
<evidence type="ECO:0000259" key="13">
    <source>
        <dbReference type="Pfam" id="PF00288"/>
    </source>
</evidence>
<dbReference type="PIRSF" id="PIRSF000530">
    <property type="entry name" value="Galactokinase"/>
    <property type="match status" value="1"/>
</dbReference>
<evidence type="ECO:0000256" key="12">
    <source>
        <dbReference type="NCBIfam" id="TIGR00131"/>
    </source>
</evidence>
<dbReference type="SUPFAM" id="SSF55060">
    <property type="entry name" value="GHMP Kinase, C-terminal domain"/>
    <property type="match status" value="1"/>
</dbReference>
<keyword evidence="10 11" id="KW-0119">Carbohydrate metabolism</keyword>
<dbReference type="EMBL" id="PVTY01000008">
    <property type="protein sequence ID" value="PRZ15562.1"/>
    <property type="molecule type" value="Genomic_DNA"/>
</dbReference>
<dbReference type="InterPro" id="IPR022963">
    <property type="entry name" value="Galactokinase_bac"/>
</dbReference>
<dbReference type="PRINTS" id="PR00473">
    <property type="entry name" value="GALCTOKINASE"/>
</dbReference>
<dbReference type="PANTHER" id="PTHR10457">
    <property type="entry name" value="MEVALONATE KINASE/GALACTOKINASE"/>
    <property type="match status" value="1"/>
</dbReference>
<evidence type="ECO:0000256" key="11">
    <source>
        <dbReference type="HAMAP-Rule" id="MF_00246"/>
    </source>
</evidence>
<feature type="active site" description="Proton acceptor" evidence="11">
    <location>
        <position position="173"/>
    </location>
</feature>
<feature type="binding site" evidence="11">
    <location>
        <position position="225"/>
    </location>
    <ligand>
        <name>substrate</name>
    </ligand>
</feature>
<dbReference type="HAMAP" id="MF_00246">
    <property type="entry name" value="Galactokinase"/>
    <property type="match status" value="1"/>
</dbReference>
<evidence type="ECO:0000256" key="4">
    <source>
        <dbReference type="ARBA" id="ARBA00022723"/>
    </source>
</evidence>
<evidence type="ECO:0000313" key="17">
    <source>
        <dbReference type="Proteomes" id="UP000238217"/>
    </source>
</evidence>
<dbReference type="PROSITE" id="PS00106">
    <property type="entry name" value="GALACTOKINASE"/>
    <property type="match status" value="1"/>
</dbReference>
<comment type="catalytic activity">
    <reaction evidence="11">
        <text>alpha-D-galactose + ATP = alpha-D-galactose 1-phosphate + ADP + H(+)</text>
        <dbReference type="Rhea" id="RHEA:13553"/>
        <dbReference type="ChEBI" id="CHEBI:15378"/>
        <dbReference type="ChEBI" id="CHEBI:28061"/>
        <dbReference type="ChEBI" id="CHEBI:30616"/>
        <dbReference type="ChEBI" id="CHEBI:58336"/>
        <dbReference type="ChEBI" id="CHEBI:456216"/>
        <dbReference type="EC" id="2.7.1.6"/>
    </reaction>
</comment>
<keyword evidence="7 11" id="KW-0067">ATP-binding</keyword>
<dbReference type="InterPro" id="IPR019741">
    <property type="entry name" value="Galactokinase_CS"/>
</dbReference>
<dbReference type="NCBIfam" id="TIGR00131">
    <property type="entry name" value="gal_kin"/>
    <property type="match status" value="1"/>
</dbReference>
<evidence type="ECO:0000259" key="15">
    <source>
        <dbReference type="Pfam" id="PF10509"/>
    </source>
</evidence>
<comment type="similarity">
    <text evidence="1 11">Belongs to the GHMP kinase family. GalK subfamily.</text>
</comment>
<dbReference type="GO" id="GO:0006012">
    <property type="term" value="P:galactose metabolic process"/>
    <property type="evidence" value="ECO:0007669"/>
    <property type="project" value="UniProtKB-UniRule"/>
</dbReference>
<keyword evidence="3 11" id="KW-0808">Transferase</keyword>
<dbReference type="InterPro" id="IPR020568">
    <property type="entry name" value="Ribosomal_Su5_D2-typ_SF"/>
</dbReference>
<dbReference type="GO" id="GO:0005524">
    <property type="term" value="F:ATP binding"/>
    <property type="evidence" value="ECO:0007669"/>
    <property type="project" value="UniProtKB-UniRule"/>
</dbReference>
<evidence type="ECO:0000256" key="3">
    <source>
        <dbReference type="ARBA" id="ARBA00022679"/>
    </source>
</evidence>
<evidence type="ECO:0000256" key="8">
    <source>
        <dbReference type="ARBA" id="ARBA00022842"/>
    </source>
</evidence>
<dbReference type="PANTHER" id="PTHR10457:SF7">
    <property type="entry name" value="GALACTOKINASE-RELATED"/>
    <property type="match status" value="1"/>
</dbReference>
<feature type="binding site" evidence="11">
    <location>
        <position position="161"/>
    </location>
    <ligand>
        <name>Mg(2+)</name>
        <dbReference type="ChEBI" id="CHEBI:18420"/>
    </ligand>
</feature>
<keyword evidence="5 11" id="KW-0547">Nucleotide-binding</keyword>
<dbReference type="GO" id="GO:0005829">
    <property type="term" value="C:cytosol"/>
    <property type="evidence" value="ECO:0007669"/>
    <property type="project" value="TreeGrafter"/>
</dbReference>
<dbReference type="SUPFAM" id="SSF54211">
    <property type="entry name" value="Ribosomal protein S5 domain 2-like"/>
    <property type="match status" value="1"/>
</dbReference>
<keyword evidence="2 11" id="KW-0963">Cytoplasm</keyword>
<dbReference type="GO" id="GO:0000287">
    <property type="term" value="F:magnesium ion binding"/>
    <property type="evidence" value="ECO:0007669"/>
    <property type="project" value="UniProtKB-UniRule"/>
</dbReference>
<dbReference type="RefSeq" id="WP_106122871.1">
    <property type="nucleotide sequence ID" value="NZ_PVTY01000008.1"/>
</dbReference>
<reference evidence="16 17" key="1">
    <citation type="submission" date="2018-03" db="EMBL/GenBank/DDBJ databases">
        <title>Comparative analysis of microorganisms from saline springs in Andes Mountain Range, Colombia.</title>
        <authorList>
            <person name="Rubin E."/>
        </authorList>
    </citation>
    <scope>NUCLEOTIDE SEQUENCE [LARGE SCALE GENOMIC DNA]</scope>
    <source>
        <strain evidence="16 17">CG 35</strain>
    </source>
</reference>
<dbReference type="OrthoDB" id="250531at2"/>
<dbReference type="InterPro" id="IPR036554">
    <property type="entry name" value="GHMP_kinase_C_sf"/>
</dbReference>
<dbReference type="UniPathway" id="UPA00214"/>
<feature type="binding site" evidence="11">
    <location>
        <position position="69"/>
    </location>
    <ligand>
        <name>ATP</name>
        <dbReference type="ChEBI" id="CHEBI:30616"/>
    </ligand>
</feature>
<feature type="domain" description="GHMP kinase N-terminal" evidence="13">
    <location>
        <begin position="94"/>
        <end position="179"/>
    </location>
</feature>
<dbReference type="Pfam" id="PF08544">
    <property type="entry name" value="GHMP_kinases_C"/>
    <property type="match status" value="1"/>
</dbReference>
<keyword evidence="9 11" id="KW-0299">Galactose metabolism</keyword>
<organism evidence="16 17">
    <name type="scientific">Nesterenkonia sandarakina</name>
    <dbReference type="NCBI Taxonomy" id="272918"/>
    <lineage>
        <taxon>Bacteria</taxon>
        <taxon>Bacillati</taxon>
        <taxon>Actinomycetota</taxon>
        <taxon>Actinomycetes</taxon>
        <taxon>Micrococcales</taxon>
        <taxon>Micrococcaceae</taxon>
        <taxon>Nesterenkonia</taxon>
    </lineage>
</organism>
<name>A0A2T0YK36_9MICC</name>
<evidence type="ECO:0000259" key="14">
    <source>
        <dbReference type="Pfam" id="PF08544"/>
    </source>
</evidence>
<dbReference type="InterPro" id="IPR014721">
    <property type="entry name" value="Ribsml_uS5_D2-typ_fold_subgr"/>
</dbReference>
<dbReference type="FunFam" id="3.30.230.10:FF:000017">
    <property type="entry name" value="Galactokinase"/>
    <property type="match status" value="1"/>
</dbReference>
<dbReference type="EC" id="2.7.1.6" evidence="11 12"/>
<feature type="binding site" evidence="11">
    <location>
        <begin position="35"/>
        <end position="38"/>
    </location>
    <ligand>
        <name>substrate</name>
    </ligand>
</feature>
<dbReference type="InterPro" id="IPR000705">
    <property type="entry name" value="Galactokinase"/>
</dbReference>
<comment type="subcellular location">
    <subcellularLocation>
        <location evidence="11">Cytoplasm</location>
    </subcellularLocation>
</comment>
<evidence type="ECO:0000256" key="6">
    <source>
        <dbReference type="ARBA" id="ARBA00022777"/>
    </source>
</evidence>
<dbReference type="InterPro" id="IPR006206">
    <property type="entry name" value="Mevalonate/galactokinase"/>
</dbReference>
<feature type="domain" description="Galactokinase N-terminal" evidence="15">
    <location>
        <begin position="10"/>
        <end position="58"/>
    </location>
</feature>
<dbReference type="Proteomes" id="UP000238217">
    <property type="component" value="Unassembled WGS sequence"/>
</dbReference>
<accession>A0A2T0YK36</accession>
<protein>
    <recommendedName>
        <fullName evidence="11 12">Galactokinase</fullName>
        <ecNumber evidence="11 12">2.7.1.6</ecNumber>
    </recommendedName>
    <alternativeName>
        <fullName evidence="11">Galactose kinase</fullName>
    </alternativeName>
</protein>
<keyword evidence="8 11" id="KW-0460">Magnesium</keyword>
<dbReference type="InterPro" id="IPR006204">
    <property type="entry name" value="GHMP_kinase_N_dom"/>
</dbReference>
<evidence type="ECO:0000256" key="10">
    <source>
        <dbReference type="ARBA" id="ARBA00023277"/>
    </source>
</evidence>
<dbReference type="Pfam" id="PF10509">
    <property type="entry name" value="GalKase_gal_bdg"/>
    <property type="match status" value="1"/>
</dbReference>
<dbReference type="InterPro" id="IPR013750">
    <property type="entry name" value="GHMP_kinase_C_dom"/>
</dbReference>
<dbReference type="PRINTS" id="PR00959">
    <property type="entry name" value="MEVGALKINASE"/>
</dbReference>
<dbReference type="Pfam" id="PF00288">
    <property type="entry name" value="GHMP_kinases_N"/>
    <property type="match status" value="1"/>
</dbReference>
<dbReference type="FunFam" id="3.30.70.890:FF:000001">
    <property type="entry name" value="Galactokinase"/>
    <property type="match status" value="1"/>
</dbReference>
<evidence type="ECO:0000256" key="7">
    <source>
        <dbReference type="ARBA" id="ARBA00022840"/>
    </source>
</evidence>
<dbReference type="PROSITE" id="PS00627">
    <property type="entry name" value="GHMP_KINASES_ATP"/>
    <property type="match status" value="1"/>
</dbReference>
<dbReference type="Gene3D" id="3.30.70.890">
    <property type="entry name" value="GHMP kinase, C-terminal domain"/>
    <property type="match status" value="1"/>
</dbReference>
<comment type="pathway">
    <text evidence="11">Carbohydrate metabolism; galactose metabolism.</text>
</comment>
<keyword evidence="6 11" id="KW-0418">Kinase</keyword>
<keyword evidence="17" id="KW-1185">Reference proteome</keyword>
<dbReference type="InterPro" id="IPR006203">
    <property type="entry name" value="GHMP_knse_ATP-bd_CS"/>
</dbReference>
<sequence>MSAEHLALAEKFQAGYGRPCTGIWAAPGRVNLIGEHTDYNGGFVLPFALPQVSQVAAAAREDRMVHVRSLLNSETAEFSLDGLAPGVVEGWAAYAAGMLWSLEQAGHMLPGFDLLIDSTVPIGAGLSSSAALECSVGLAATELAGVVLPAAELARLAQHAENDFVGMPCGIMDQMASVAAEAEHALLLDTRSMSTEQVPFTLVEDGLALLVIDSLAEHRLVDGEYAARRAQCEAGARMLRVASLRELNDDGVTPEDLPARLSDEVTLRRVRHVLTENARVLAAREALRTGAYAQLGEILTASHASQRDDFEITVPETDTLVETLLSAPPSVEVQPALGARQVGGGFGGCVIALIHADSFDGLLAAVQDNARRHGFTEPTGFLAHPSAGARRLA</sequence>
<dbReference type="Gene3D" id="3.30.230.10">
    <property type="match status" value="1"/>
</dbReference>
<feature type="domain" description="GHMP kinase C-terminal" evidence="14">
    <location>
        <begin position="283"/>
        <end position="368"/>
    </location>
</feature>
<dbReference type="GO" id="GO:0004335">
    <property type="term" value="F:galactokinase activity"/>
    <property type="evidence" value="ECO:0007669"/>
    <property type="project" value="UniProtKB-UniRule"/>
</dbReference>
<dbReference type="InterPro" id="IPR019539">
    <property type="entry name" value="GalKase_N"/>
</dbReference>
<evidence type="ECO:0000313" key="16">
    <source>
        <dbReference type="EMBL" id="PRZ15562.1"/>
    </source>
</evidence>
<feature type="binding site" evidence="11">
    <location>
        <begin position="123"/>
        <end position="129"/>
    </location>
    <ligand>
        <name>ATP</name>
        <dbReference type="ChEBI" id="CHEBI:30616"/>
    </ligand>
</feature>
<feature type="site" description="Transition state stabilizer" evidence="11">
    <location>
        <position position="29"/>
    </location>
</feature>
<comment type="caution">
    <text evidence="16">The sequence shown here is derived from an EMBL/GenBank/DDBJ whole genome shotgun (WGS) entry which is preliminary data.</text>
</comment>
<dbReference type="AlphaFoldDB" id="A0A2T0YK36"/>